<evidence type="ECO:0000313" key="3">
    <source>
        <dbReference type="EMBL" id="ORY54688.1"/>
    </source>
</evidence>
<gene>
    <name evidence="3" type="ORF">LY90DRAFT_455806</name>
</gene>
<dbReference type="Proteomes" id="UP000193920">
    <property type="component" value="Unassembled WGS sequence"/>
</dbReference>
<accession>A0A1Y2D5V3</accession>
<evidence type="ECO:0000256" key="1">
    <source>
        <dbReference type="SAM" id="Coils"/>
    </source>
</evidence>
<protein>
    <submittedName>
        <fullName evidence="3">Uncharacterized protein</fullName>
    </submittedName>
</protein>
<sequence>MSISLIQPFPYNLVSDDDSDIVLTNFVKVDMPYVYTVSDINKAKIKNEKCETFYFGNSLDFENEIEDEDKIFNSSEYFSSNNGQKCSPDSFYESNKNIDTYKVNDGYDEDEDFDYDDDVIYELLRKLGYSTFNPLFLYFLKPMFNIIKSYSPSRETIRDIIYSNKQAKSREINNITTVNRIDESLFKKLSSEEIERFSWYGYPMNDVNDNSPNNQIKIKLKLKPNDQYFGTSREIPINNAFIDENQFENSSSYFNPNKLLIDPNESKSNLLFQNREINYTNDFDSLNNYKQNDFESINADGDHIIQSSSPEQKEIISSVSREVNLNENSYSHPSLISSFINNEENENSKPFPTIENEKYHGIYNESFINSVKKLNEIDNQSCSSSNSSPKNLKAYQDLPESPINIDPSTLNTNKTKLLLKSKASNTKENKDSKSKSKSEFESESEFGSDQSTSNSLSSLHNQNLSDWKILDKLSSDILEKNKTLFENEENIIQFNKKFNLSPNGTSSVNKNENEPQRKESIEITDSNLKIPFNSSSSVTEFNEAQNINDELKEKLKYSQQINQQYLNEIEEESNKRKDLESKLTKSVNEVKEYTNVITDMEGLIKDYSTSLNVITTIKSNLFKLEQEANNLKKENVNLKEKHKQDMEELEKEKNNLIYLLNQYKFKESSEIDSSSDISVKSVSSINRRRNSFDDNILNKRKEIEKIEGNINENRKSIILFNEQIEYKENEIINLKDSLDEHNKKIYSLEEQINQKDKEILKLQELIKESNEERQRELQNIMKVEIPENSISLDEYESLKQQHDEQKSQLNDYIDENKNLQEQQKEQKQKLEGYIKENELLIDNINKEKNINNDLKKKNISLNKSVEEIQQKFDNLYKEYKNKQREYNQSISNFNEEKKSNQKLESQINELNKQLKTEKSMVQKTKNDYKAILEKLNQTQEKINAKEKEKETLKTQLKKEKKEKVQSETKWKNVLKELEKKESQLNDLKEQYELEIEQYKQNEKQYDSEIEKFKQNEKQYDSEIEKYKQNEKQFDSEIEKYKQNEKKLK</sequence>
<feature type="compositionally biased region" description="Low complexity" evidence="2">
    <location>
        <begin position="447"/>
        <end position="458"/>
    </location>
</feature>
<dbReference type="STRING" id="1754190.A0A1Y2D5V3"/>
<keyword evidence="4" id="KW-1185">Reference proteome</keyword>
<feature type="compositionally biased region" description="Low complexity" evidence="2">
    <location>
        <begin position="408"/>
        <end position="424"/>
    </location>
</feature>
<reference evidence="3 4" key="1">
    <citation type="submission" date="2016-08" db="EMBL/GenBank/DDBJ databases">
        <title>A Parts List for Fungal Cellulosomes Revealed by Comparative Genomics.</title>
        <authorList>
            <consortium name="DOE Joint Genome Institute"/>
            <person name="Haitjema C.H."/>
            <person name="Gilmore S.P."/>
            <person name="Henske J.K."/>
            <person name="Solomon K.V."/>
            <person name="De Groot R."/>
            <person name="Kuo A."/>
            <person name="Mondo S.J."/>
            <person name="Salamov A.A."/>
            <person name="Labutti K."/>
            <person name="Zhao Z."/>
            <person name="Chiniquy J."/>
            <person name="Barry K."/>
            <person name="Brewer H.M."/>
            <person name="Purvine S.O."/>
            <person name="Wright A.T."/>
            <person name="Boxma B."/>
            <person name="Van Alen T."/>
            <person name="Hackstein J.H."/>
            <person name="Baker S.E."/>
            <person name="Grigoriev I.V."/>
            <person name="O'Malley M.A."/>
        </authorList>
    </citation>
    <scope>NUCLEOTIDE SEQUENCE [LARGE SCALE GENOMIC DNA]</scope>
    <source>
        <strain evidence="3 4">G1</strain>
    </source>
</reference>
<feature type="region of interest" description="Disordered" evidence="2">
    <location>
        <begin position="379"/>
        <end position="458"/>
    </location>
</feature>
<name>A0A1Y2D5V3_9FUNG</name>
<dbReference type="AlphaFoldDB" id="A0A1Y2D5V3"/>
<feature type="non-terminal residue" evidence="3">
    <location>
        <position position="1048"/>
    </location>
</feature>
<evidence type="ECO:0000313" key="4">
    <source>
        <dbReference type="Proteomes" id="UP000193920"/>
    </source>
</evidence>
<feature type="compositionally biased region" description="Polar residues" evidence="2">
    <location>
        <begin position="498"/>
        <end position="510"/>
    </location>
</feature>
<feature type="region of interest" description="Disordered" evidence="2">
    <location>
        <begin position="498"/>
        <end position="519"/>
    </location>
</feature>
<feature type="coiled-coil region" evidence="1">
    <location>
        <begin position="724"/>
        <end position="1043"/>
    </location>
</feature>
<feature type="coiled-coil region" evidence="1">
    <location>
        <begin position="548"/>
        <end position="666"/>
    </location>
</feature>
<organism evidence="3 4">
    <name type="scientific">Neocallimastix californiae</name>
    <dbReference type="NCBI Taxonomy" id="1754190"/>
    <lineage>
        <taxon>Eukaryota</taxon>
        <taxon>Fungi</taxon>
        <taxon>Fungi incertae sedis</taxon>
        <taxon>Chytridiomycota</taxon>
        <taxon>Chytridiomycota incertae sedis</taxon>
        <taxon>Neocallimastigomycetes</taxon>
        <taxon>Neocallimastigales</taxon>
        <taxon>Neocallimastigaceae</taxon>
        <taxon>Neocallimastix</taxon>
    </lineage>
</organism>
<evidence type="ECO:0000256" key="2">
    <source>
        <dbReference type="SAM" id="MobiDB-lite"/>
    </source>
</evidence>
<dbReference type="EMBL" id="MCOG01000083">
    <property type="protein sequence ID" value="ORY54688.1"/>
    <property type="molecule type" value="Genomic_DNA"/>
</dbReference>
<keyword evidence="1" id="KW-0175">Coiled coil</keyword>
<proteinExistence type="predicted"/>
<feature type="compositionally biased region" description="Basic and acidic residues" evidence="2">
    <location>
        <begin position="425"/>
        <end position="440"/>
    </location>
</feature>
<dbReference type="OrthoDB" id="5835755at2759"/>
<comment type="caution">
    <text evidence="3">The sequence shown here is derived from an EMBL/GenBank/DDBJ whole genome shotgun (WGS) entry which is preliminary data.</text>
</comment>